<comment type="caution">
    <text evidence="4">The sequence shown here is derived from an EMBL/GenBank/DDBJ whole genome shotgun (WGS) entry which is preliminary data.</text>
</comment>
<name>A0A9W6DID0_9EURO</name>
<dbReference type="PANTHER" id="PTHR24198:SF165">
    <property type="entry name" value="ANKYRIN REPEAT-CONTAINING PROTEIN-RELATED"/>
    <property type="match status" value="1"/>
</dbReference>
<dbReference type="PROSITE" id="PS50297">
    <property type="entry name" value="ANK_REP_REGION"/>
    <property type="match status" value="1"/>
</dbReference>
<dbReference type="SMART" id="SM00248">
    <property type="entry name" value="ANK"/>
    <property type="match status" value="7"/>
</dbReference>
<dbReference type="AlphaFoldDB" id="A0A9W6DID0"/>
<dbReference type="PROSITE" id="PS50088">
    <property type="entry name" value="ANK_REPEAT"/>
    <property type="match status" value="1"/>
</dbReference>
<evidence type="ECO:0000256" key="2">
    <source>
        <dbReference type="ARBA" id="ARBA00023043"/>
    </source>
</evidence>
<dbReference type="Proteomes" id="UP001143548">
    <property type="component" value="Unassembled WGS sequence"/>
</dbReference>
<evidence type="ECO:0000313" key="5">
    <source>
        <dbReference type="Proteomes" id="UP001143548"/>
    </source>
</evidence>
<dbReference type="PANTHER" id="PTHR24198">
    <property type="entry name" value="ANKYRIN REPEAT AND PROTEIN KINASE DOMAIN-CONTAINING PROTEIN"/>
    <property type="match status" value="1"/>
</dbReference>
<dbReference type="InterPro" id="IPR002110">
    <property type="entry name" value="Ankyrin_rpt"/>
</dbReference>
<dbReference type="InterPro" id="IPR036770">
    <property type="entry name" value="Ankyrin_rpt-contain_sf"/>
</dbReference>
<keyword evidence="2 3" id="KW-0040">ANK repeat</keyword>
<feature type="repeat" description="ANK" evidence="3">
    <location>
        <begin position="81"/>
        <end position="113"/>
    </location>
</feature>
<accession>A0A9W6DID0</accession>
<evidence type="ECO:0000256" key="1">
    <source>
        <dbReference type="ARBA" id="ARBA00022737"/>
    </source>
</evidence>
<organism evidence="4 5">
    <name type="scientific">Aspergillus brasiliensis</name>
    <dbReference type="NCBI Taxonomy" id="319629"/>
    <lineage>
        <taxon>Eukaryota</taxon>
        <taxon>Fungi</taxon>
        <taxon>Dikarya</taxon>
        <taxon>Ascomycota</taxon>
        <taxon>Pezizomycotina</taxon>
        <taxon>Eurotiomycetes</taxon>
        <taxon>Eurotiomycetidae</taxon>
        <taxon>Eurotiales</taxon>
        <taxon>Aspergillaceae</taxon>
        <taxon>Aspergillus</taxon>
        <taxon>Aspergillus subgen. Circumdati</taxon>
    </lineage>
</organism>
<dbReference type="Pfam" id="PF12796">
    <property type="entry name" value="Ank_2"/>
    <property type="match status" value="2"/>
</dbReference>
<dbReference type="Gene3D" id="1.25.40.20">
    <property type="entry name" value="Ankyrin repeat-containing domain"/>
    <property type="match status" value="2"/>
</dbReference>
<proteinExistence type="predicted"/>
<protein>
    <submittedName>
        <fullName evidence="4">Uncharacterized protein</fullName>
    </submittedName>
</protein>
<evidence type="ECO:0000256" key="3">
    <source>
        <dbReference type="PROSITE-ProRule" id="PRU00023"/>
    </source>
</evidence>
<evidence type="ECO:0000313" key="4">
    <source>
        <dbReference type="EMBL" id="GKZ18349.1"/>
    </source>
</evidence>
<keyword evidence="1" id="KW-0677">Repeat</keyword>
<dbReference type="SUPFAM" id="SSF48403">
    <property type="entry name" value="Ankyrin repeat"/>
    <property type="match status" value="2"/>
</dbReference>
<reference evidence="4" key="1">
    <citation type="submission" date="2022-07" db="EMBL/GenBank/DDBJ databases">
        <title>Taxonomy of Aspergillus series Nigri: significant species reduction supported by multi-species coalescent approaches.</title>
        <authorList>
            <person name="Bian C."/>
            <person name="Kusuya Y."/>
            <person name="Sklenar F."/>
            <person name="D'hooge E."/>
            <person name="Yaguchi T."/>
            <person name="Takahashi H."/>
            <person name="Hubka V."/>
        </authorList>
    </citation>
    <scope>NUCLEOTIDE SEQUENCE</scope>
    <source>
        <strain evidence="4">CBS 733.88</strain>
    </source>
</reference>
<gene>
    <name evidence="4" type="ORF">AbraCBS73388_000918</name>
</gene>
<dbReference type="EMBL" id="BROQ01000011">
    <property type="protein sequence ID" value="GKZ18349.1"/>
    <property type="molecule type" value="Genomic_DNA"/>
</dbReference>
<sequence>MFSSKSLDKLYYTLIDRFGRYHGIPATEKDDNGLTPLHYAAKFLKKDTEPKASWGYCEEEWAWDSLLKGVEQDEINVEDENGRTPISHAAEAGNIWSLKKLIEAGSDPCRGDKNGRSPLSWGAQSGRRDVIELLGWNVHHFDDRDNKGWTPFDYYIRSEARRCSDEQYSTKFLDFGALPLIWDRKHASDVKMWSQVPSNYMSTAVLTEHDAFGHTLLSRAVQLNRSLFVQMLLIIKGIDIDVADRDGKTPLLRATEAGNREIAKLLWDDDEVTLRLLATNADVPSVPLEWLITNGYPMDRGHGPNQETAIRILFDIPSISVMEHHLKQALDTEVARKKLEAAISPENTIEALPYDVQLSCLAQTDTRGLTPLALAKERRLLPIVQLFLRYRAGTEPFQDKADWFSLLQDSNDKRDFRCPEEVYQNVSLELVQKKSNIHLFGFYQSEDVTPQGHLVERCDILQHLCKKNWMASLKYGLYLKLESFAYNCVHLDTKLSEVTCVLSAEFPDLKDGFFKRHTPFQSEGLTSHKCWCISWTRQQFLNAKGSETPVFYSSTISHGQMPENDDEFLQQYIREVFQEWSRICDEIETHVINHCNGDETNATILMTDLADDSRFLATIQKALHDQVKGIQKVVDEYRRMDAYHRCCLGDSERDLNSFKATINDRLEKQHERVRDLRQMVGYTDHHHSFDLTKSGIR</sequence>